<dbReference type="CDD" id="cd07383">
    <property type="entry name" value="MPP_Dcr2"/>
    <property type="match status" value="1"/>
</dbReference>
<dbReference type="InterPro" id="IPR029052">
    <property type="entry name" value="Metallo-depent_PP-like"/>
</dbReference>
<proteinExistence type="predicted"/>
<comment type="caution">
    <text evidence="2">The sequence shown here is derived from an EMBL/GenBank/DDBJ whole genome shotgun (WGS) entry which is preliminary data.</text>
</comment>
<dbReference type="GO" id="GO:0016788">
    <property type="term" value="F:hydrolase activity, acting on ester bonds"/>
    <property type="evidence" value="ECO:0007669"/>
    <property type="project" value="TreeGrafter"/>
</dbReference>
<dbReference type="PANTHER" id="PTHR32440">
    <property type="entry name" value="PHOSPHATASE DCR2-RELATED-RELATED"/>
    <property type="match status" value="1"/>
</dbReference>
<dbReference type="GO" id="GO:0005737">
    <property type="term" value="C:cytoplasm"/>
    <property type="evidence" value="ECO:0007669"/>
    <property type="project" value="TreeGrafter"/>
</dbReference>
<evidence type="ECO:0000313" key="2">
    <source>
        <dbReference type="EMBL" id="OQE02360.1"/>
    </source>
</evidence>
<dbReference type="Pfam" id="PF00149">
    <property type="entry name" value="Metallophos"/>
    <property type="match status" value="1"/>
</dbReference>
<keyword evidence="3" id="KW-1185">Reference proteome</keyword>
<name>A0A1V6RLE3_9EURO</name>
<sequence>MVPRPELTASERMASRVSPEDPTLRFMKDGTFHISIFEDLHFAEDDETDAKSRQVMSSILAVERTNFVVLNGDLVSGERTQKFNSSQYVVSAISPLVNEGYLWASAYGNHDSEINLDPKEDVFNTERRHRNCLTQSRVSGPEAGITNYYLPVFSHSAPNTSKPALILWFFDSKGGHYYQKSGEGGLSVKRRSWVDESVVEWFTSTKSKLKAEFGIVPSLAFYHIPVHAMLEYQRGGLHPHRNPGSNRESVNPQGTLGWSYDSQDMKFMKALVETEGLVAGFSGHDHLNDWCFKWDESLTEHGLTGNGINLCYGRHTGYGGYGNLTRGSRQILLHEANLRDKTETWVRLEDGTISAHVTLNSTYGQDSYPAVTNR</sequence>
<dbReference type="PANTHER" id="PTHR32440:SF11">
    <property type="entry name" value="METALLOPHOSPHOESTERASE DOMAIN-CONTAINING PROTEIN"/>
    <property type="match status" value="1"/>
</dbReference>
<organism evidence="2 3">
    <name type="scientific">Penicillium solitum</name>
    <dbReference type="NCBI Taxonomy" id="60172"/>
    <lineage>
        <taxon>Eukaryota</taxon>
        <taxon>Fungi</taxon>
        <taxon>Dikarya</taxon>
        <taxon>Ascomycota</taxon>
        <taxon>Pezizomycotina</taxon>
        <taxon>Eurotiomycetes</taxon>
        <taxon>Eurotiomycetidae</taxon>
        <taxon>Eurotiales</taxon>
        <taxon>Aspergillaceae</taxon>
        <taxon>Penicillium</taxon>
    </lineage>
</organism>
<dbReference type="EMBL" id="MDYO01000002">
    <property type="protein sequence ID" value="OQE02360.1"/>
    <property type="molecule type" value="Genomic_DNA"/>
</dbReference>
<dbReference type="SUPFAM" id="SSF56300">
    <property type="entry name" value="Metallo-dependent phosphatases"/>
    <property type="match status" value="1"/>
</dbReference>
<gene>
    <name evidence="2" type="ORF">PENSOL_c002G02107</name>
</gene>
<feature type="domain" description="Calcineurin-like phosphoesterase" evidence="1">
    <location>
        <begin position="39"/>
        <end position="286"/>
    </location>
</feature>
<accession>A0A1V6RLE3</accession>
<dbReference type="AlphaFoldDB" id="A0A1V6RLE3"/>
<dbReference type="Proteomes" id="UP000191612">
    <property type="component" value="Unassembled WGS sequence"/>
</dbReference>
<protein>
    <recommendedName>
        <fullName evidence="1">Calcineurin-like phosphoesterase domain-containing protein</fullName>
    </recommendedName>
</protein>
<reference evidence="3" key="1">
    <citation type="journal article" date="2017" name="Nat. Microbiol.">
        <title>Global analysis of biosynthetic gene clusters reveals vast potential of secondary metabolite production in Penicillium species.</title>
        <authorList>
            <person name="Nielsen J.C."/>
            <person name="Grijseels S."/>
            <person name="Prigent S."/>
            <person name="Ji B."/>
            <person name="Dainat J."/>
            <person name="Nielsen K.F."/>
            <person name="Frisvad J.C."/>
            <person name="Workman M."/>
            <person name="Nielsen J."/>
        </authorList>
    </citation>
    <scope>NUCLEOTIDE SEQUENCE [LARGE SCALE GENOMIC DNA]</scope>
    <source>
        <strain evidence="3">IBT 29525</strain>
    </source>
</reference>
<evidence type="ECO:0000259" key="1">
    <source>
        <dbReference type="Pfam" id="PF00149"/>
    </source>
</evidence>
<dbReference type="STRING" id="60172.A0A1V6RLE3"/>
<dbReference type="Gene3D" id="3.60.21.10">
    <property type="match status" value="1"/>
</dbReference>
<dbReference type="InterPro" id="IPR004843">
    <property type="entry name" value="Calcineurin-like_PHP"/>
</dbReference>
<evidence type="ECO:0000313" key="3">
    <source>
        <dbReference type="Proteomes" id="UP000191612"/>
    </source>
</evidence>